<accession>A0A376BYF6</accession>
<sequence>MKKGFRFAIRFLNIAFGLGVVYSVARMLFCFWMLLAYHSDWEQKRQYFDALDIALLYKGDITSFNVIMMAESLDAVLSILFYILALKLVKRVDIYNFFNPEIPKMIFRMSALALVMTIVYWAEVFYTETFVHKELVVSTQITEGSDLVTAAVLFLMALLFEKSIELKQENELTI</sequence>
<evidence type="ECO:0000313" key="3">
    <source>
        <dbReference type="Proteomes" id="UP000255515"/>
    </source>
</evidence>
<protein>
    <recommendedName>
        <fullName evidence="4">DUF2975 domain-containing protein</fullName>
    </recommendedName>
</protein>
<keyword evidence="1" id="KW-1133">Transmembrane helix</keyword>
<feature type="transmembrane region" description="Helical" evidence="1">
    <location>
        <begin position="64"/>
        <end position="84"/>
    </location>
</feature>
<keyword evidence="1" id="KW-0812">Transmembrane</keyword>
<keyword evidence="1" id="KW-0472">Membrane</keyword>
<dbReference type="AlphaFoldDB" id="A0A376BYF6"/>
<gene>
    <name evidence="2" type="ORF">NCTC11661_00349</name>
</gene>
<evidence type="ECO:0000313" key="2">
    <source>
        <dbReference type="EMBL" id="SSZ46698.1"/>
    </source>
</evidence>
<feature type="transmembrane region" description="Helical" evidence="1">
    <location>
        <begin position="12"/>
        <end position="35"/>
    </location>
</feature>
<name>A0A376BYF6_9FLAO</name>
<evidence type="ECO:0008006" key="4">
    <source>
        <dbReference type="Google" id="ProtNLM"/>
    </source>
</evidence>
<evidence type="ECO:0000256" key="1">
    <source>
        <dbReference type="SAM" id="Phobius"/>
    </source>
</evidence>
<dbReference type="Proteomes" id="UP000255515">
    <property type="component" value="Unassembled WGS sequence"/>
</dbReference>
<proteinExistence type="predicted"/>
<dbReference type="EMBL" id="UFTJ01000001">
    <property type="protein sequence ID" value="SSZ46698.1"/>
    <property type="molecule type" value="Genomic_DNA"/>
</dbReference>
<feature type="transmembrane region" description="Helical" evidence="1">
    <location>
        <begin position="105"/>
        <end position="122"/>
    </location>
</feature>
<dbReference type="RefSeq" id="WP_002662454.1">
    <property type="nucleotide sequence ID" value="NZ_UFTJ01000001.1"/>
</dbReference>
<organism evidence="2 3">
    <name type="scientific">Bergeyella zoohelcum</name>
    <dbReference type="NCBI Taxonomy" id="1015"/>
    <lineage>
        <taxon>Bacteria</taxon>
        <taxon>Pseudomonadati</taxon>
        <taxon>Bacteroidota</taxon>
        <taxon>Flavobacteriia</taxon>
        <taxon>Flavobacteriales</taxon>
        <taxon>Weeksellaceae</taxon>
        <taxon>Bergeyella</taxon>
    </lineage>
</organism>
<feature type="transmembrane region" description="Helical" evidence="1">
    <location>
        <begin position="142"/>
        <end position="160"/>
    </location>
</feature>
<reference evidence="2 3" key="1">
    <citation type="submission" date="2018-06" db="EMBL/GenBank/DDBJ databases">
        <authorList>
            <consortium name="Pathogen Informatics"/>
            <person name="Doyle S."/>
        </authorList>
    </citation>
    <scope>NUCLEOTIDE SEQUENCE [LARGE SCALE GENOMIC DNA]</scope>
    <source>
        <strain evidence="2 3">NCTC11661</strain>
    </source>
</reference>